<reference evidence="1" key="1">
    <citation type="submission" date="2021-03" db="EMBL/GenBank/DDBJ databases">
        <title>Evolutionary priming and transition to the ectomycorrhizal habit in an iconic lineage of mushroom-forming fungi: is preadaptation a requirement?</title>
        <authorList>
            <consortium name="DOE Joint Genome Institute"/>
            <person name="Looney B.P."/>
            <person name="Miyauchi S."/>
            <person name="Morin E."/>
            <person name="Drula E."/>
            <person name="Courty P.E."/>
            <person name="Chicoki N."/>
            <person name="Fauchery L."/>
            <person name="Kohler A."/>
            <person name="Kuo A."/>
            <person name="LaButti K."/>
            <person name="Pangilinan J."/>
            <person name="Lipzen A."/>
            <person name="Riley R."/>
            <person name="Andreopoulos W."/>
            <person name="He G."/>
            <person name="Johnson J."/>
            <person name="Barry K.W."/>
            <person name="Grigoriev I.V."/>
            <person name="Nagy L."/>
            <person name="Hibbett D."/>
            <person name="Henrissat B."/>
            <person name="Matheny P.B."/>
            <person name="Labbe J."/>
            <person name="Martin A.F."/>
        </authorList>
    </citation>
    <scope>NUCLEOTIDE SEQUENCE</scope>
    <source>
        <strain evidence="1">BPL698</strain>
    </source>
</reference>
<evidence type="ECO:0000313" key="1">
    <source>
        <dbReference type="EMBL" id="KAI9512289.1"/>
    </source>
</evidence>
<evidence type="ECO:0000313" key="2">
    <source>
        <dbReference type="Proteomes" id="UP001207468"/>
    </source>
</evidence>
<keyword evidence="2" id="KW-1185">Reference proteome</keyword>
<dbReference type="EMBL" id="JAGFNK010000010">
    <property type="protein sequence ID" value="KAI9512289.1"/>
    <property type="molecule type" value="Genomic_DNA"/>
</dbReference>
<proteinExistence type="predicted"/>
<dbReference type="Proteomes" id="UP001207468">
    <property type="component" value="Unassembled WGS sequence"/>
</dbReference>
<sequence length="248" mass="26604">MGETKTISTLFYIGATGYIGGAVLADLVKVHPDLKITALVRNPSHFQAIRDLGVEIVRGSFGDVEIISSHARSADVTLNFGDSDDVTLNEAILAGQKARVEEDGKPRAILLHTSGVAELSDGGKEGKHDANGKLWNDGVEADIRSITPQMLHGQVDVPIFHASDQGYTESYTVCPAAVVGPSTGPIPASSAFFKYLTQFVLASKKPLYVGEGANLFHAVHLEDLVDLYRLVFARILSRTDAKASPYAR</sequence>
<protein>
    <submittedName>
        <fullName evidence="1">Uncharacterized protein</fullName>
    </submittedName>
</protein>
<gene>
    <name evidence="1" type="ORF">F5148DRAFT_14024</name>
</gene>
<name>A0ACC0UMH8_9AGAM</name>
<accession>A0ACC0UMH8</accession>
<organism evidence="1 2">
    <name type="scientific">Russula earlei</name>
    <dbReference type="NCBI Taxonomy" id="71964"/>
    <lineage>
        <taxon>Eukaryota</taxon>
        <taxon>Fungi</taxon>
        <taxon>Dikarya</taxon>
        <taxon>Basidiomycota</taxon>
        <taxon>Agaricomycotina</taxon>
        <taxon>Agaricomycetes</taxon>
        <taxon>Russulales</taxon>
        <taxon>Russulaceae</taxon>
        <taxon>Russula</taxon>
    </lineage>
</organism>
<comment type="caution">
    <text evidence="1">The sequence shown here is derived from an EMBL/GenBank/DDBJ whole genome shotgun (WGS) entry which is preliminary data.</text>
</comment>